<protein>
    <recommendedName>
        <fullName evidence="2">Luciferase-like domain-containing protein</fullName>
    </recommendedName>
</protein>
<comment type="caution">
    <text evidence="3">The sequence shown here is derived from an EMBL/GenBank/DDBJ whole genome shotgun (WGS) entry which is preliminary data.</text>
</comment>
<gene>
    <name evidence="3" type="ORF">SRL2020028_01000</name>
</gene>
<dbReference type="AlphaFoldDB" id="A0AA37PZM8"/>
<dbReference type="PANTHER" id="PTHR43244">
    <property type="match status" value="1"/>
</dbReference>
<dbReference type="PANTHER" id="PTHR43244:SF1">
    <property type="entry name" value="5,10-METHYLENETETRAHYDROMETHANOPTERIN REDUCTASE"/>
    <property type="match status" value="1"/>
</dbReference>
<reference evidence="3" key="1">
    <citation type="submission" date="2022-07" db="EMBL/GenBank/DDBJ databases">
        <title>Mycobacterium kiyosense sp. nov., scotochromogenic slow-glowing species isolated from respiratory specimens.</title>
        <authorList>
            <person name="Fukano H."/>
            <person name="Kazumi Y."/>
            <person name="Sakagami N."/>
            <person name="Ato M."/>
            <person name="Mitarai S."/>
            <person name="Hoshino Y."/>
        </authorList>
    </citation>
    <scope>NUCLEOTIDE SEQUENCE</scope>
    <source>
        <strain evidence="3">SRL2020-028</strain>
    </source>
</reference>
<evidence type="ECO:0000313" key="4">
    <source>
        <dbReference type="Proteomes" id="UP001165663"/>
    </source>
</evidence>
<dbReference type="EMBL" id="BRXE01000001">
    <property type="protein sequence ID" value="GLB80844.1"/>
    <property type="molecule type" value="Genomic_DNA"/>
</dbReference>
<dbReference type="InterPro" id="IPR011251">
    <property type="entry name" value="Luciferase-like_dom"/>
</dbReference>
<evidence type="ECO:0000256" key="1">
    <source>
        <dbReference type="ARBA" id="ARBA00023002"/>
    </source>
</evidence>
<organism evidence="3 4">
    <name type="scientific">Mycobacterium kiyosense</name>
    <dbReference type="NCBI Taxonomy" id="2871094"/>
    <lineage>
        <taxon>Bacteria</taxon>
        <taxon>Bacillati</taxon>
        <taxon>Actinomycetota</taxon>
        <taxon>Actinomycetes</taxon>
        <taxon>Mycobacteriales</taxon>
        <taxon>Mycobacteriaceae</taxon>
        <taxon>Mycobacterium</taxon>
    </lineage>
</organism>
<dbReference type="InterPro" id="IPR050564">
    <property type="entry name" value="F420-G6PD/mer"/>
</dbReference>
<feature type="domain" description="Luciferase-like" evidence="2">
    <location>
        <begin position="89"/>
        <end position="365"/>
    </location>
</feature>
<name>A0AA37PZM8_9MYCO</name>
<dbReference type="CDD" id="cd01097">
    <property type="entry name" value="Tetrahydromethanopterin_reductase"/>
    <property type="match status" value="1"/>
</dbReference>
<dbReference type="InterPro" id="IPR036661">
    <property type="entry name" value="Luciferase-like_sf"/>
</dbReference>
<dbReference type="Pfam" id="PF00296">
    <property type="entry name" value="Bac_luciferase"/>
    <property type="match status" value="1"/>
</dbReference>
<accession>A0AA37PZM8</accession>
<keyword evidence="1" id="KW-0560">Oxidoreductase</keyword>
<evidence type="ECO:0000313" key="3">
    <source>
        <dbReference type="EMBL" id="GLB80844.1"/>
    </source>
</evidence>
<dbReference type="Gene3D" id="3.20.20.30">
    <property type="entry name" value="Luciferase-like domain"/>
    <property type="match status" value="1"/>
</dbReference>
<evidence type="ECO:0000259" key="2">
    <source>
        <dbReference type="Pfam" id="PF00296"/>
    </source>
</evidence>
<dbReference type="Proteomes" id="UP001165663">
    <property type="component" value="Unassembled WGS sequence"/>
</dbReference>
<dbReference type="SUPFAM" id="SSF51679">
    <property type="entry name" value="Bacterial luciferase-like"/>
    <property type="match status" value="1"/>
</dbReference>
<proteinExistence type="predicted"/>
<dbReference type="GO" id="GO:0016705">
    <property type="term" value="F:oxidoreductase activity, acting on paired donors, with incorporation or reduction of molecular oxygen"/>
    <property type="evidence" value="ECO:0007669"/>
    <property type="project" value="InterPro"/>
</dbReference>
<sequence>MALQIGHIVAAALSQVGALMNEIRAGIGIWASRHIDPKVAGPYAAALQATGQIDYAVIWDQLTSWWPNKLFTPENTPLAAEFPDIDSLQDPFATMAFALSAVDRLGFAICTDALRRDAPELAQTMLTLASSTSGPALLSLGAGEMRNIGPFGRKRSLGLKRLNETLQVLRLLWTAREPVSFDGEIFKLEDAFIGNAGKDRRPEVIAMGGGPRLTEMALKYADGFGTGAPFVYADPARFEKLVQGHRQTLNDLGRGDDTFHFALHHIAFITKSKDDFEQYVDNPLVKWYAATGGRINQRDWEPEGIEPVMPLDWHYAFHMKPNSMTLDEIKAVTDRVTPEMVRRTFFYGTPDDIAKEIRPFVEAGSTINLVADFGPILVPVEPEATIEASAEICRLIKQPVAVQS</sequence>